<dbReference type="InterPro" id="IPR015866">
    <property type="entry name" value="Ser-tRNA-synth_1_N"/>
</dbReference>
<evidence type="ECO:0000256" key="13">
    <source>
        <dbReference type="PIRSR" id="PIRSR001529-1"/>
    </source>
</evidence>
<evidence type="ECO:0000256" key="7">
    <source>
        <dbReference type="ARBA" id="ARBA00022840"/>
    </source>
</evidence>
<name>A0A328UBN0_9FIRM</name>
<organism evidence="17 18">
    <name type="scientific">Hydrogeniiclostridium mannosilyticum</name>
    <dbReference type="NCBI Taxonomy" id="2764322"/>
    <lineage>
        <taxon>Bacteria</taxon>
        <taxon>Bacillati</taxon>
        <taxon>Bacillota</taxon>
        <taxon>Clostridia</taxon>
        <taxon>Eubacteriales</taxon>
        <taxon>Acutalibacteraceae</taxon>
        <taxon>Hydrogeniiclostridium</taxon>
    </lineage>
</organism>
<dbReference type="RefSeq" id="WP_112333173.1">
    <property type="nucleotide sequence ID" value="NZ_JADPHD010000006.1"/>
</dbReference>
<feature type="binding site" evidence="12">
    <location>
        <position position="387"/>
    </location>
    <ligand>
        <name>L-serine</name>
        <dbReference type="ChEBI" id="CHEBI:33384"/>
    </ligand>
</feature>
<keyword evidence="15" id="KW-0175">Coiled coil</keyword>
<dbReference type="Gene3D" id="3.30.930.10">
    <property type="entry name" value="Bira Bifunctional Protein, Domain 2"/>
    <property type="match status" value="1"/>
</dbReference>
<dbReference type="EMBL" id="QLYR01000007">
    <property type="protein sequence ID" value="RAQ28217.1"/>
    <property type="molecule type" value="Genomic_DNA"/>
</dbReference>
<feature type="binding site" evidence="13">
    <location>
        <position position="234"/>
    </location>
    <ligand>
        <name>L-serine</name>
        <dbReference type="ChEBI" id="CHEBI:33384"/>
    </ligand>
</feature>
<evidence type="ECO:0000256" key="11">
    <source>
        <dbReference type="ARBA" id="ARBA00048823"/>
    </source>
</evidence>
<evidence type="ECO:0000256" key="5">
    <source>
        <dbReference type="ARBA" id="ARBA00022598"/>
    </source>
</evidence>
<evidence type="ECO:0000256" key="6">
    <source>
        <dbReference type="ARBA" id="ARBA00022741"/>
    </source>
</evidence>
<evidence type="ECO:0000256" key="15">
    <source>
        <dbReference type="SAM" id="Coils"/>
    </source>
</evidence>
<dbReference type="NCBIfam" id="TIGR00414">
    <property type="entry name" value="serS"/>
    <property type="match status" value="1"/>
</dbReference>
<dbReference type="HAMAP" id="MF_00176">
    <property type="entry name" value="Ser_tRNA_synth_type1"/>
    <property type="match status" value="1"/>
</dbReference>
<feature type="binding site" evidence="12 13">
    <location>
        <position position="288"/>
    </location>
    <ligand>
        <name>L-serine</name>
        <dbReference type="ChEBI" id="CHEBI:33384"/>
    </ligand>
</feature>
<dbReference type="GO" id="GO:0016740">
    <property type="term" value="F:transferase activity"/>
    <property type="evidence" value="ECO:0007669"/>
    <property type="project" value="UniProtKB-ARBA"/>
</dbReference>
<dbReference type="InterPro" id="IPR006195">
    <property type="entry name" value="aa-tRNA-synth_II"/>
</dbReference>
<comment type="caution">
    <text evidence="17">The sequence shown here is derived from an EMBL/GenBank/DDBJ whole genome shotgun (WGS) entry which is preliminary data.</text>
</comment>
<dbReference type="SUPFAM" id="SSF46589">
    <property type="entry name" value="tRNA-binding arm"/>
    <property type="match status" value="1"/>
</dbReference>
<evidence type="ECO:0000256" key="4">
    <source>
        <dbReference type="ARBA" id="ARBA00022490"/>
    </source>
</evidence>
<feature type="binding site" evidence="12 14">
    <location>
        <begin position="265"/>
        <end position="267"/>
    </location>
    <ligand>
        <name>ATP</name>
        <dbReference type="ChEBI" id="CHEBI:30616"/>
    </ligand>
</feature>
<feature type="binding site" evidence="13">
    <location>
        <position position="385"/>
    </location>
    <ligand>
        <name>L-serine</name>
        <dbReference type="ChEBI" id="CHEBI:33384"/>
    </ligand>
</feature>
<reference evidence="17 18" key="1">
    <citation type="submission" date="2018-06" db="EMBL/GenBank/DDBJ databases">
        <title>Noncontiguous genome sequence of Ruminococcaceae bacterium ASD2818.</title>
        <authorList>
            <person name="Chaplin A.V."/>
            <person name="Sokolova S.R."/>
            <person name="Kochetkova T.O."/>
            <person name="Goltsov A.Y."/>
            <person name="Trofimov D.Y."/>
            <person name="Efimov B.A."/>
        </authorList>
    </citation>
    <scope>NUCLEOTIDE SEQUENCE [LARGE SCALE GENOMIC DNA]</scope>
    <source>
        <strain evidence="17 18">ASD2818</strain>
    </source>
</reference>
<evidence type="ECO:0000256" key="3">
    <source>
        <dbReference type="ARBA" id="ARBA00010728"/>
    </source>
</evidence>
<dbReference type="PROSITE" id="PS50862">
    <property type="entry name" value="AA_TRNA_LIGASE_II"/>
    <property type="match status" value="1"/>
</dbReference>
<dbReference type="InterPro" id="IPR042103">
    <property type="entry name" value="SerRS_1_N_sf"/>
</dbReference>
<evidence type="ECO:0000256" key="8">
    <source>
        <dbReference type="ARBA" id="ARBA00022917"/>
    </source>
</evidence>
<dbReference type="PANTHER" id="PTHR43697:SF1">
    <property type="entry name" value="SERINE--TRNA LIGASE"/>
    <property type="match status" value="1"/>
</dbReference>
<dbReference type="InterPro" id="IPR002314">
    <property type="entry name" value="aa-tRNA-synt_IIb"/>
</dbReference>
<feature type="binding site" evidence="12">
    <location>
        <begin position="234"/>
        <end position="236"/>
    </location>
    <ligand>
        <name>L-serine</name>
        <dbReference type="ChEBI" id="CHEBI:33384"/>
    </ligand>
</feature>
<dbReference type="GO" id="GO:0140096">
    <property type="term" value="F:catalytic activity, acting on a protein"/>
    <property type="evidence" value="ECO:0007669"/>
    <property type="project" value="UniProtKB-ARBA"/>
</dbReference>
<feature type="binding site" evidence="12 14">
    <location>
        <begin position="352"/>
        <end position="355"/>
    </location>
    <ligand>
        <name>ATP</name>
        <dbReference type="ChEBI" id="CHEBI:30616"/>
    </ligand>
</feature>
<dbReference type="Proteomes" id="UP000249377">
    <property type="component" value="Unassembled WGS sequence"/>
</dbReference>
<dbReference type="Gene3D" id="1.10.287.40">
    <property type="entry name" value="Serine-tRNA synthetase, tRNA binding domain"/>
    <property type="match status" value="1"/>
</dbReference>
<comment type="subunit">
    <text evidence="12">Homodimer. The tRNA molecule binds across the dimer.</text>
</comment>
<evidence type="ECO:0000256" key="2">
    <source>
        <dbReference type="ARBA" id="ARBA00005045"/>
    </source>
</evidence>
<evidence type="ECO:0000256" key="10">
    <source>
        <dbReference type="ARBA" id="ARBA00047929"/>
    </source>
</evidence>
<keyword evidence="9 12" id="KW-0030">Aminoacyl-tRNA synthetase</keyword>
<dbReference type="PANTHER" id="PTHR43697">
    <property type="entry name" value="SERYL-TRNA SYNTHETASE"/>
    <property type="match status" value="1"/>
</dbReference>
<comment type="catalytic activity">
    <reaction evidence="11 12">
        <text>tRNA(Ser) + L-serine + ATP = L-seryl-tRNA(Ser) + AMP + diphosphate + H(+)</text>
        <dbReference type="Rhea" id="RHEA:12292"/>
        <dbReference type="Rhea" id="RHEA-COMP:9669"/>
        <dbReference type="Rhea" id="RHEA-COMP:9703"/>
        <dbReference type="ChEBI" id="CHEBI:15378"/>
        <dbReference type="ChEBI" id="CHEBI:30616"/>
        <dbReference type="ChEBI" id="CHEBI:33019"/>
        <dbReference type="ChEBI" id="CHEBI:33384"/>
        <dbReference type="ChEBI" id="CHEBI:78442"/>
        <dbReference type="ChEBI" id="CHEBI:78533"/>
        <dbReference type="ChEBI" id="CHEBI:456215"/>
        <dbReference type="EC" id="6.1.1.11"/>
    </reaction>
</comment>
<dbReference type="GO" id="GO:0005737">
    <property type="term" value="C:cytoplasm"/>
    <property type="evidence" value="ECO:0007669"/>
    <property type="project" value="UniProtKB-SubCell"/>
</dbReference>
<feature type="coiled-coil region" evidence="15">
    <location>
        <begin position="63"/>
        <end position="97"/>
    </location>
</feature>
<evidence type="ECO:0000256" key="14">
    <source>
        <dbReference type="PIRSR" id="PIRSR001529-2"/>
    </source>
</evidence>
<dbReference type="GO" id="GO:0004828">
    <property type="term" value="F:serine-tRNA ligase activity"/>
    <property type="evidence" value="ECO:0007669"/>
    <property type="project" value="UniProtKB-UniRule"/>
</dbReference>
<dbReference type="GO" id="GO:0005524">
    <property type="term" value="F:ATP binding"/>
    <property type="evidence" value="ECO:0007669"/>
    <property type="project" value="UniProtKB-UniRule"/>
</dbReference>
<comment type="function">
    <text evidence="12">Catalyzes the attachment of serine to tRNA(Ser). Is also able to aminoacylate tRNA(Sec) with serine, to form the misacylated tRNA L-seryl-tRNA(Sec), which will be further converted into selenocysteinyl-tRNA(Sec).</text>
</comment>
<protein>
    <recommendedName>
        <fullName evidence="12">Serine--tRNA ligase</fullName>
        <ecNumber evidence="12">6.1.1.11</ecNumber>
    </recommendedName>
    <alternativeName>
        <fullName evidence="12">Seryl-tRNA synthetase</fullName>
        <shortName evidence="12">SerRS</shortName>
    </alternativeName>
    <alternativeName>
        <fullName evidence="12">Seryl-tRNA(Ser/Sec) synthetase</fullName>
    </alternativeName>
</protein>
<keyword evidence="5 12" id="KW-0436">Ligase</keyword>
<evidence type="ECO:0000256" key="9">
    <source>
        <dbReference type="ARBA" id="ARBA00023146"/>
    </source>
</evidence>
<accession>A0A328UBN0</accession>
<sequence>MLDIKLIRSNPEAVKAGIRKREMDLDAVVDEILSIDEKRRELTGHAESMKAEQNAMTKRIPAMKKAGEDTSALMAEMKELSEKVKEANAGLSEWEEKQRELMLSLPNLPDEDVAAGGKEQNVPDHYFKEKPVFDFEAKNHVDLCESLGLIDYQRGAKIAGNGAWVYRGAGARLEWALLNFFVSEHLADGYELVLPPHMLNYECGYVAGQFPKFGEEVYWIQNPTSADKKFMLPTAETALVNLHRDEILSEEELPRKYIAYTPCYRREAGSYRSEERGMIRGHQFNKVEMVQYTTEEGSGQAFAELVGKAESLVQKLGLHYRLSRLAAGDCSFSMAKTYDIEVWIPSMGIYKEVSSASNARAYQARRGNIKYRGADKKLHFAHTLNASGLATSRVLPAIVEQYQNADGSVTVPEVLRPFMGGQEVIK</sequence>
<dbReference type="InterPro" id="IPR045864">
    <property type="entry name" value="aa-tRNA-synth_II/BPL/LPL"/>
</dbReference>
<keyword evidence="18" id="KW-1185">Reference proteome</keyword>
<gene>
    <name evidence="12" type="primary">serS</name>
    <name evidence="17" type="ORF">DPQ25_10495</name>
</gene>
<dbReference type="PIRSF" id="PIRSF001529">
    <property type="entry name" value="Ser-tRNA-synth_IIa"/>
    <property type="match status" value="1"/>
</dbReference>
<keyword evidence="4 12" id="KW-0963">Cytoplasm</keyword>
<dbReference type="InterPro" id="IPR010978">
    <property type="entry name" value="tRNA-bd_arm"/>
</dbReference>
<evidence type="ECO:0000256" key="1">
    <source>
        <dbReference type="ARBA" id="ARBA00004496"/>
    </source>
</evidence>
<feature type="domain" description="Aminoacyl-transfer RNA synthetases class-II family profile" evidence="16">
    <location>
        <begin position="139"/>
        <end position="412"/>
    </location>
</feature>
<evidence type="ECO:0000313" key="18">
    <source>
        <dbReference type="Proteomes" id="UP000249377"/>
    </source>
</evidence>
<dbReference type="PRINTS" id="PR00981">
    <property type="entry name" value="TRNASYNTHSER"/>
</dbReference>
<dbReference type="EC" id="6.1.1.11" evidence="12"/>
<keyword evidence="6 12" id="KW-0547">Nucleotide-binding</keyword>
<keyword evidence="7 12" id="KW-0067">ATP-binding</keyword>
<evidence type="ECO:0000256" key="12">
    <source>
        <dbReference type="HAMAP-Rule" id="MF_00176"/>
    </source>
</evidence>
<feature type="binding site" evidence="13">
    <location>
        <position position="265"/>
    </location>
    <ligand>
        <name>L-serine</name>
        <dbReference type="ChEBI" id="CHEBI:33384"/>
    </ligand>
</feature>
<dbReference type="Pfam" id="PF02403">
    <property type="entry name" value="Seryl_tRNA_N"/>
    <property type="match status" value="1"/>
</dbReference>
<comment type="similarity">
    <text evidence="3 12">Belongs to the class-II aminoacyl-tRNA synthetase family. Type-1 seryl-tRNA synthetase subfamily.</text>
</comment>
<comment type="catalytic activity">
    <reaction evidence="10 12">
        <text>tRNA(Sec) + L-serine + ATP = L-seryl-tRNA(Sec) + AMP + diphosphate + H(+)</text>
        <dbReference type="Rhea" id="RHEA:42580"/>
        <dbReference type="Rhea" id="RHEA-COMP:9742"/>
        <dbReference type="Rhea" id="RHEA-COMP:10128"/>
        <dbReference type="ChEBI" id="CHEBI:15378"/>
        <dbReference type="ChEBI" id="CHEBI:30616"/>
        <dbReference type="ChEBI" id="CHEBI:33019"/>
        <dbReference type="ChEBI" id="CHEBI:33384"/>
        <dbReference type="ChEBI" id="CHEBI:78442"/>
        <dbReference type="ChEBI" id="CHEBI:78533"/>
        <dbReference type="ChEBI" id="CHEBI:456215"/>
        <dbReference type="EC" id="6.1.1.11"/>
    </reaction>
</comment>
<comment type="pathway">
    <text evidence="2 12">Aminoacyl-tRNA biosynthesis; selenocysteinyl-tRNA(Sec) biosynthesis; L-seryl-tRNA(Sec) from L-serine and tRNA(Sec): step 1/1.</text>
</comment>
<evidence type="ECO:0000259" key="16">
    <source>
        <dbReference type="PROSITE" id="PS50862"/>
    </source>
</evidence>
<dbReference type="AlphaFoldDB" id="A0A328UBN0"/>
<dbReference type="InterPro" id="IPR002317">
    <property type="entry name" value="Ser-tRNA-ligase_type_1"/>
</dbReference>
<dbReference type="GO" id="GO:0006434">
    <property type="term" value="P:seryl-tRNA aminoacylation"/>
    <property type="evidence" value="ECO:0007669"/>
    <property type="project" value="UniProtKB-UniRule"/>
</dbReference>
<comment type="subcellular location">
    <subcellularLocation>
        <location evidence="1 12">Cytoplasm</location>
    </subcellularLocation>
</comment>
<keyword evidence="8 12" id="KW-0648">Protein biosynthesis</keyword>
<comment type="caution">
    <text evidence="12">Lacks conserved residue(s) required for the propagation of feature annotation.</text>
</comment>
<comment type="domain">
    <text evidence="12">Consists of two distinct domains, a catalytic core and a N-terminal extension that is involved in tRNA binding.</text>
</comment>
<dbReference type="GO" id="GO:0016260">
    <property type="term" value="P:selenocysteine biosynthetic process"/>
    <property type="evidence" value="ECO:0007669"/>
    <property type="project" value="UniProtKB-UniRule"/>
</dbReference>
<dbReference type="Pfam" id="PF00587">
    <property type="entry name" value="tRNA-synt_2b"/>
    <property type="match status" value="1"/>
</dbReference>
<evidence type="ECO:0000313" key="17">
    <source>
        <dbReference type="EMBL" id="RAQ28217.1"/>
    </source>
</evidence>
<proteinExistence type="inferred from homology"/>
<dbReference type="UniPathway" id="UPA00906">
    <property type="reaction ID" value="UER00895"/>
</dbReference>
<dbReference type="SUPFAM" id="SSF55681">
    <property type="entry name" value="Class II aaRS and biotin synthetases"/>
    <property type="match status" value="1"/>
</dbReference>